<sequence>MDTTTSTHKLPVHKHPLLLSARFFLAECGGCHVTETMYGGYFCNEASCNRWFHKECAEAPLEINHHPSHPEHPLLLTIDSPARGDDTPCDSCGQKILSPCYTCPTCGFSVDLICGIKPSPSVIEHPVSHDHPLVFFKKREEKEVPCEVCNESIGGPFYSCLECNDVYFHLDCVHLSEEVHHPCHSSHPLTIITAESICGFVLGCALCSTSSVKYYHSQDKNKGESRMWKSHLTDDSLGVKFEVEINEIQNLPNLNGSWQ</sequence>
<dbReference type="Proteomes" id="UP000886595">
    <property type="component" value="Unassembled WGS sequence"/>
</dbReference>
<accession>A0A8X7QRI4</accession>
<feature type="domain" description="DC1" evidence="2">
    <location>
        <begin position="67"/>
        <end position="114"/>
    </location>
</feature>
<feature type="domain" description="DC1" evidence="2">
    <location>
        <begin position="128"/>
        <end position="173"/>
    </location>
</feature>
<dbReference type="InterPro" id="IPR046349">
    <property type="entry name" value="C1-like_sf"/>
</dbReference>
<dbReference type="PANTHER" id="PTHR46288">
    <property type="entry name" value="PHORBOL-ESTER/DAG-TYPE DOMAIN-CONTAINING PROTEIN"/>
    <property type="match status" value="1"/>
</dbReference>
<keyword evidence="4" id="KW-1185">Reference proteome</keyword>
<evidence type="ECO:0000259" key="2">
    <source>
        <dbReference type="Pfam" id="PF03107"/>
    </source>
</evidence>
<dbReference type="PANTHER" id="PTHR46288:SF27">
    <property type="entry name" value="CYSTEINE_HISTIDINE-RICH C1 DOMAIN FAMILY PROTEIN"/>
    <property type="match status" value="1"/>
</dbReference>
<dbReference type="SUPFAM" id="SSF57889">
    <property type="entry name" value="Cysteine-rich domain"/>
    <property type="match status" value="2"/>
</dbReference>
<evidence type="ECO:0000313" key="4">
    <source>
        <dbReference type="Proteomes" id="UP000886595"/>
    </source>
</evidence>
<evidence type="ECO:0000313" key="3">
    <source>
        <dbReference type="EMBL" id="KAG2273100.1"/>
    </source>
</evidence>
<keyword evidence="1" id="KW-0677">Repeat</keyword>
<dbReference type="OrthoDB" id="1884766at2759"/>
<evidence type="ECO:0000256" key="1">
    <source>
        <dbReference type="ARBA" id="ARBA00022737"/>
    </source>
</evidence>
<comment type="caution">
    <text evidence="3">The sequence shown here is derived from an EMBL/GenBank/DDBJ whole genome shotgun (WGS) entry which is preliminary data.</text>
</comment>
<protein>
    <recommendedName>
        <fullName evidence="2">DC1 domain-containing protein</fullName>
    </recommendedName>
</protein>
<proteinExistence type="predicted"/>
<dbReference type="InterPro" id="IPR004146">
    <property type="entry name" value="DC1"/>
</dbReference>
<organism evidence="3 4">
    <name type="scientific">Brassica carinata</name>
    <name type="common">Ethiopian mustard</name>
    <name type="synonym">Abyssinian cabbage</name>
    <dbReference type="NCBI Taxonomy" id="52824"/>
    <lineage>
        <taxon>Eukaryota</taxon>
        <taxon>Viridiplantae</taxon>
        <taxon>Streptophyta</taxon>
        <taxon>Embryophyta</taxon>
        <taxon>Tracheophyta</taxon>
        <taxon>Spermatophyta</taxon>
        <taxon>Magnoliopsida</taxon>
        <taxon>eudicotyledons</taxon>
        <taxon>Gunneridae</taxon>
        <taxon>Pentapetalae</taxon>
        <taxon>rosids</taxon>
        <taxon>malvids</taxon>
        <taxon>Brassicales</taxon>
        <taxon>Brassicaceae</taxon>
        <taxon>Brassiceae</taxon>
        <taxon>Brassica</taxon>
    </lineage>
</organism>
<dbReference type="AlphaFoldDB" id="A0A8X7QRI4"/>
<reference evidence="3 4" key="1">
    <citation type="submission" date="2020-02" db="EMBL/GenBank/DDBJ databases">
        <authorList>
            <person name="Ma Q."/>
            <person name="Huang Y."/>
            <person name="Song X."/>
            <person name="Pei D."/>
        </authorList>
    </citation>
    <scope>NUCLEOTIDE SEQUENCE [LARGE SCALE GENOMIC DNA]</scope>
    <source>
        <strain evidence="3">Sxm20200214</strain>
        <tissue evidence="3">Leaf</tissue>
    </source>
</reference>
<name>A0A8X7QRI4_BRACI</name>
<dbReference type="Pfam" id="PF03107">
    <property type="entry name" value="C1_2"/>
    <property type="match status" value="2"/>
</dbReference>
<dbReference type="EMBL" id="JAAMPC010000013">
    <property type="protein sequence ID" value="KAG2273100.1"/>
    <property type="molecule type" value="Genomic_DNA"/>
</dbReference>
<gene>
    <name evidence="3" type="ORF">Bca52824_067655</name>
</gene>